<dbReference type="GO" id="GO:0005539">
    <property type="term" value="F:glycosaminoglycan binding"/>
    <property type="evidence" value="ECO:0007669"/>
    <property type="project" value="TreeGrafter"/>
</dbReference>
<feature type="binding site" evidence="14">
    <location>
        <position position="324"/>
    </location>
    <ligand>
        <name>Ca(2+)</name>
        <dbReference type="ChEBI" id="CHEBI:29108"/>
    </ligand>
</feature>
<keyword evidence="15" id="KW-0175">Coiled coil</keyword>
<evidence type="ECO:0000256" key="6">
    <source>
        <dbReference type="ARBA" id="ARBA00022729"/>
    </source>
</evidence>
<feature type="binding site" evidence="14">
    <location>
        <position position="60"/>
    </location>
    <ligand>
        <name>Ca(2+)</name>
        <dbReference type="ChEBI" id="CHEBI:29108"/>
    </ligand>
</feature>
<evidence type="ECO:0000256" key="12">
    <source>
        <dbReference type="PIRSR" id="PIRSR036665-50"/>
    </source>
</evidence>
<evidence type="ECO:0000256" key="4">
    <source>
        <dbReference type="ARBA" id="ARBA00008779"/>
    </source>
</evidence>
<evidence type="ECO:0000313" key="20">
    <source>
        <dbReference type="Ensembl" id="ENSCCRP00010108967.1"/>
    </source>
</evidence>
<evidence type="ECO:0000256" key="14">
    <source>
        <dbReference type="PIRSR" id="PIRSR036665-52"/>
    </source>
</evidence>
<dbReference type="CDD" id="cd16147">
    <property type="entry name" value="G6S"/>
    <property type="match status" value="1"/>
</dbReference>
<evidence type="ECO:0000256" key="11">
    <source>
        <dbReference type="ARBA" id="ARBA00023180"/>
    </source>
</evidence>
<evidence type="ECO:0000313" key="21">
    <source>
        <dbReference type="Proteomes" id="UP000694427"/>
    </source>
</evidence>
<sequence length="840" mass="96947">MKNFHSILGGPPATLLLVFILTFLCPSDGNMHLSGQRLRSRLQRDRRNVRPNIILILTDDQDIELGSMQAMNKTKRIMMQGGTHFSNAFSTTPMCCPSRSSILTGKYVHNHHTYTNNENCSSPSWQAHHEPQTFAVHLNNSGYRTAFFGKYLNEYNGSYVPPGWREWVALVKNSRFYNYTLCRNGIREKHGTEYPKDYLTDVITNDSINYFRMSKRMYPHRPVMMVLSHAAPHGPEDAAPQYSSAFPNASQHITPSYNHAPNPDKHWILRYTGPMKPVHMQFTNMLQRRRLQTLLSVDDSVEKVYNMLVETGELDNTYIIYMSDHGYHIGQFGLVKGKSMPYEFDIRIPFYLRGPNVDAGAINPHMVLNIDLAPTLLDMAGVDIPLDMDGKSILKLLEKERPVNRFHSYKKAKVWRDSFLVERGKPLHKLADGKEVEQNSLPKYQRVRDLCQRAEYQTPCEQPGQKWQCIEDPTGIPRLYKCKGMAGLYAPRALGLMAANRGQINGALSASHHCDCEPTVPVKRKKALTKKKLKNKKGLPRNRWARSVSYHLDSNVYTLDLEKGYQPLNLNTSLMLGRKQAVYGENVEYSGMGPTDNNYNSLTNFTFLFRCSILMNDTVRCDGGLYKSLQAWKDHKLHIEHEIETLQTKIKNLREVKGHLKQVRPKECECNQNRHTNALSSLILQYTKQWPMKEQKRRKKLRKLLKRLRNNDTCSMPGLTCFTHDNQHWQTAPFWTMGPFCACTSANNNTYWCLRTINETHNFLFCEFATGFLEYFDLNTDPYQLINAVSMLDRDAVNHMHQQLMKLRSCKGHKECNQETGEPLHRRKRPKVKKPSSKSM</sequence>
<dbReference type="Ensembl" id="ENSCCRT00010121246.1">
    <property type="protein sequence ID" value="ENSCCRP00010108967.1"/>
    <property type="gene ID" value="ENSCCRG00010046483.1"/>
</dbReference>
<dbReference type="GO" id="GO:0008449">
    <property type="term" value="F:N-acetylglucosamine-6-sulfatase activity"/>
    <property type="evidence" value="ECO:0007669"/>
    <property type="project" value="TreeGrafter"/>
</dbReference>
<organism evidence="20 21">
    <name type="scientific">Cyprinus carpio</name>
    <name type="common">Common carp</name>
    <dbReference type="NCBI Taxonomy" id="7962"/>
    <lineage>
        <taxon>Eukaryota</taxon>
        <taxon>Metazoa</taxon>
        <taxon>Chordata</taxon>
        <taxon>Craniata</taxon>
        <taxon>Vertebrata</taxon>
        <taxon>Euteleostomi</taxon>
        <taxon>Actinopterygii</taxon>
        <taxon>Neopterygii</taxon>
        <taxon>Teleostei</taxon>
        <taxon>Ostariophysi</taxon>
        <taxon>Cypriniformes</taxon>
        <taxon>Cyprinidae</taxon>
        <taxon>Cyprininae</taxon>
        <taxon>Cyprinus</taxon>
    </lineage>
</organism>
<dbReference type="GO" id="GO:0005886">
    <property type="term" value="C:plasma membrane"/>
    <property type="evidence" value="ECO:0007669"/>
    <property type="project" value="TreeGrafter"/>
</dbReference>
<accession>A0A8C1PK50</accession>
<evidence type="ECO:0000259" key="19">
    <source>
        <dbReference type="Pfam" id="PF12548"/>
    </source>
</evidence>
<evidence type="ECO:0000256" key="1">
    <source>
        <dbReference type="ARBA" id="ARBA00004240"/>
    </source>
</evidence>
<evidence type="ECO:0000256" key="10">
    <source>
        <dbReference type="ARBA" id="ARBA00023034"/>
    </source>
</evidence>
<evidence type="ECO:0000256" key="17">
    <source>
        <dbReference type="SAM" id="SignalP"/>
    </source>
</evidence>
<dbReference type="PROSITE" id="PS00523">
    <property type="entry name" value="SULFATASE_1"/>
    <property type="match status" value="1"/>
</dbReference>
<feature type="binding site" description="via 3-oxoalanine" evidence="14">
    <location>
        <position position="95"/>
    </location>
    <ligand>
        <name>Ca(2+)</name>
        <dbReference type="ChEBI" id="CHEBI:29108"/>
    </ligand>
</feature>
<dbReference type="FunFam" id="3.40.720.10:FF:000003">
    <property type="entry name" value="Extracellular sulfatase"/>
    <property type="match status" value="1"/>
</dbReference>
<evidence type="ECO:0000256" key="16">
    <source>
        <dbReference type="SAM" id="MobiDB-lite"/>
    </source>
</evidence>
<dbReference type="SUPFAM" id="SSF53649">
    <property type="entry name" value="Alkaline phosphatase-like"/>
    <property type="match status" value="2"/>
</dbReference>
<keyword evidence="10" id="KW-0333">Golgi apparatus</keyword>
<dbReference type="Proteomes" id="UP000694427">
    <property type="component" value="Unplaced"/>
</dbReference>
<dbReference type="Pfam" id="PF00884">
    <property type="entry name" value="Sulfatase"/>
    <property type="match status" value="1"/>
</dbReference>
<evidence type="ECO:0000259" key="18">
    <source>
        <dbReference type="Pfam" id="PF00884"/>
    </source>
</evidence>
<dbReference type="InterPro" id="IPR000917">
    <property type="entry name" value="Sulfatase_N"/>
</dbReference>
<evidence type="ECO:0000256" key="5">
    <source>
        <dbReference type="ARBA" id="ARBA00022723"/>
    </source>
</evidence>
<keyword evidence="11" id="KW-0325">Glycoprotein</keyword>
<keyword evidence="6 17" id="KW-0732">Signal</keyword>
<feature type="region of interest" description="Disordered" evidence="16">
    <location>
        <begin position="815"/>
        <end position="840"/>
    </location>
</feature>
<reference evidence="20" key="1">
    <citation type="submission" date="2025-08" db="UniProtKB">
        <authorList>
            <consortium name="Ensembl"/>
        </authorList>
    </citation>
    <scope>IDENTIFICATION</scope>
</reference>
<feature type="modified residue" description="3-oxoalanine (Cys)" evidence="12">
    <location>
        <position position="95"/>
    </location>
</feature>
<dbReference type="PIRSF" id="PIRSF036665">
    <property type="entry name" value="Sulf1"/>
    <property type="match status" value="1"/>
</dbReference>
<dbReference type="InterPro" id="IPR014615">
    <property type="entry name" value="Extracellular_sulfatase"/>
</dbReference>
<evidence type="ECO:0000256" key="9">
    <source>
        <dbReference type="ARBA" id="ARBA00022837"/>
    </source>
</evidence>
<dbReference type="Pfam" id="PF12548">
    <property type="entry name" value="DUF3740"/>
    <property type="match status" value="1"/>
</dbReference>
<comment type="PTM">
    <text evidence="12">The conversion to 3-oxoalanine (also known as C-formylglycine, FGly), of a serine or cysteine residue in prokaryotes and of a cysteine residue in eukaryotes, is critical for catalytic activity.</text>
</comment>
<dbReference type="GO" id="GO:0005795">
    <property type="term" value="C:Golgi stack"/>
    <property type="evidence" value="ECO:0007669"/>
    <property type="project" value="UniProtKB-SubCell"/>
</dbReference>
<dbReference type="GO" id="GO:0010575">
    <property type="term" value="P:positive regulation of vascular endothelial growth factor production"/>
    <property type="evidence" value="ECO:0007669"/>
    <property type="project" value="TreeGrafter"/>
</dbReference>
<keyword evidence="7" id="KW-0378">Hydrolase</keyword>
<evidence type="ECO:0000256" key="15">
    <source>
        <dbReference type="SAM" id="Coils"/>
    </source>
</evidence>
<dbReference type="Gene3D" id="3.40.720.10">
    <property type="entry name" value="Alkaline Phosphatase, subunit A"/>
    <property type="match status" value="1"/>
</dbReference>
<dbReference type="GO" id="GO:0030177">
    <property type="term" value="P:positive regulation of Wnt signaling pathway"/>
    <property type="evidence" value="ECO:0007669"/>
    <property type="project" value="TreeGrafter"/>
</dbReference>
<gene>
    <name evidence="20" type="primary">LOC109098754</name>
</gene>
<dbReference type="GO" id="GO:0005783">
    <property type="term" value="C:endoplasmic reticulum"/>
    <property type="evidence" value="ECO:0007669"/>
    <property type="project" value="UniProtKB-SubCell"/>
</dbReference>
<comment type="similarity">
    <text evidence="4">Belongs to the sulfatase family.</text>
</comment>
<feature type="signal peptide" evidence="17">
    <location>
        <begin position="1"/>
        <end position="29"/>
    </location>
</feature>
<evidence type="ECO:0000256" key="3">
    <source>
        <dbReference type="ARBA" id="ARBA00004348"/>
    </source>
</evidence>
<dbReference type="InterPro" id="IPR024607">
    <property type="entry name" value="Sulfatase_CS"/>
</dbReference>
<dbReference type="InterPro" id="IPR017850">
    <property type="entry name" value="Alkaline_phosphatase_core_sf"/>
</dbReference>
<feature type="compositionally biased region" description="Basic residues" evidence="16">
    <location>
        <begin position="825"/>
        <end position="840"/>
    </location>
</feature>
<proteinExistence type="inferred from homology"/>
<keyword evidence="9 14" id="KW-0106">Calcium</keyword>
<evidence type="ECO:0000256" key="2">
    <source>
        <dbReference type="ARBA" id="ARBA00004241"/>
    </source>
</evidence>
<dbReference type="GO" id="GO:0005509">
    <property type="term" value="F:calcium ion binding"/>
    <property type="evidence" value="ECO:0007669"/>
    <property type="project" value="InterPro"/>
</dbReference>
<dbReference type="PANTHER" id="PTHR43108:SF4">
    <property type="entry name" value="EXTRACELLULAR SULFATASE SULF-2"/>
    <property type="match status" value="1"/>
</dbReference>
<comment type="cofactor">
    <cofactor evidence="14">
        <name>Ca(2+)</name>
        <dbReference type="ChEBI" id="CHEBI:29108"/>
    </cofactor>
    <text evidence="14">Binds 1 Ca(2+) ion per subunit.</text>
</comment>
<feature type="binding site" evidence="14">
    <location>
        <position position="325"/>
    </location>
    <ligand>
        <name>Ca(2+)</name>
        <dbReference type="ChEBI" id="CHEBI:29108"/>
    </ligand>
</feature>
<name>A0A8C1PK50_CYPCA</name>
<keyword evidence="5 14" id="KW-0479">Metal-binding</keyword>
<feature type="coiled-coil region" evidence="15">
    <location>
        <begin position="636"/>
        <end position="663"/>
    </location>
</feature>
<keyword evidence="21" id="KW-1185">Reference proteome</keyword>
<evidence type="ECO:0000256" key="13">
    <source>
        <dbReference type="PIRSR" id="PIRSR036665-51"/>
    </source>
</evidence>
<feature type="chain" id="PRO_5034846514" evidence="17">
    <location>
        <begin position="30"/>
        <end position="840"/>
    </location>
</feature>
<evidence type="ECO:0000256" key="7">
    <source>
        <dbReference type="ARBA" id="ARBA00022801"/>
    </source>
</evidence>
<feature type="binding site" evidence="14">
    <location>
        <position position="59"/>
    </location>
    <ligand>
        <name>Ca(2+)</name>
        <dbReference type="ChEBI" id="CHEBI:29108"/>
    </ligand>
</feature>
<keyword evidence="8" id="KW-0256">Endoplasmic reticulum</keyword>
<dbReference type="GO" id="GO:0040037">
    <property type="term" value="P:negative regulation of fibroblast growth factor receptor signaling pathway"/>
    <property type="evidence" value="ECO:0007669"/>
    <property type="project" value="TreeGrafter"/>
</dbReference>
<dbReference type="GO" id="GO:0009986">
    <property type="term" value="C:cell surface"/>
    <property type="evidence" value="ECO:0007669"/>
    <property type="project" value="UniProtKB-SubCell"/>
</dbReference>
<feature type="active site" description="Nucleophile" evidence="13">
    <location>
        <position position="95"/>
    </location>
</feature>
<reference evidence="20" key="2">
    <citation type="submission" date="2025-09" db="UniProtKB">
        <authorList>
            <consortium name="Ensembl"/>
        </authorList>
    </citation>
    <scope>IDENTIFICATION</scope>
</reference>
<feature type="domain" description="Sulfatase N-terminal" evidence="18">
    <location>
        <begin position="51"/>
        <end position="382"/>
    </location>
</feature>
<comment type="subcellular location">
    <subcellularLocation>
        <location evidence="2">Cell surface</location>
    </subcellularLocation>
    <subcellularLocation>
        <location evidence="1">Endoplasmic reticulum</location>
    </subcellularLocation>
    <subcellularLocation>
        <location evidence="3">Golgi apparatus</location>
        <location evidence="3">Golgi stack</location>
    </subcellularLocation>
</comment>
<feature type="domain" description="Extracellular sulfatase C-terminal" evidence="19">
    <location>
        <begin position="538"/>
        <end position="672"/>
    </location>
</feature>
<dbReference type="GO" id="GO:0032836">
    <property type="term" value="P:glomerular basement membrane development"/>
    <property type="evidence" value="ECO:0007669"/>
    <property type="project" value="TreeGrafter"/>
</dbReference>
<dbReference type="InterPro" id="IPR024609">
    <property type="entry name" value="Extracellular_sulfatase_C"/>
</dbReference>
<dbReference type="GO" id="GO:0030201">
    <property type="term" value="P:heparan sulfate proteoglycan metabolic process"/>
    <property type="evidence" value="ECO:0007669"/>
    <property type="project" value="TreeGrafter"/>
</dbReference>
<dbReference type="PANTHER" id="PTHR43108">
    <property type="entry name" value="N-ACETYLGLUCOSAMINE-6-SULFATASE FAMILY MEMBER"/>
    <property type="match status" value="1"/>
</dbReference>
<dbReference type="AlphaFoldDB" id="A0A8C1PK50"/>
<evidence type="ECO:0000256" key="8">
    <source>
        <dbReference type="ARBA" id="ARBA00022824"/>
    </source>
</evidence>
<protein>
    <submittedName>
        <fullName evidence="20">Sulfatase 2a</fullName>
    </submittedName>
</protein>